<evidence type="ECO:0000313" key="1">
    <source>
        <dbReference type="EMBL" id="MDZ5763961.1"/>
    </source>
</evidence>
<protein>
    <submittedName>
        <fullName evidence="1">Uncharacterized protein</fullName>
    </submittedName>
</protein>
<name>A0AAJ2WLZ4_STEMA</name>
<accession>A0AAJ2WLZ4</accession>
<sequence>MKWFLPGVFLLFATVAGCATSGQAPSSNPAALLPSKAIKGSAELDGSQVELRGYLVAQFEDRGIWDSKAEYRRYNSEASCVSLLIPKRMIDQVERRSGAYATIRGKLIGDLRSRGTVLLGGCNVVAIEVQELGEN</sequence>
<dbReference type="PROSITE" id="PS51257">
    <property type="entry name" value="PROKAR_LIPOPROTEIN"/>
    <property type="match status" value="1"/>
</dbReference>
<evidence type="ECO:0000313" key="2">
    <source>
        <dbReference type="Proteomes" id="UP001288387"/>
    </source>
</evidence>
<dbReference type="AlphaFoldDB" id="A0AAJ2WLZ4"/>
<reference evidence="1" key="1">
    <citation type="submission" date="2023-12" db="EMBL/GenBank/DDBJ databases">
        <title>'Antibacterial potential of Stenotrophomonas maltophilia cystic fibrosis isolates' (manuscript under preparation).</title>
        <authorList>
            <person name="Crisan C.V."/>
            <person name="Pettis M."/>
            <person name="Goldberg J.B."/>
        </authorList>
    </citation>
    <scope>NUCLEOTIDE SEQUENCE</scope>
    <source>
        <strain evidence="1">CCV129</strain>
    </source>
</reference>
<dbReference type="EMBL" id="JAXRVB010000004">
    <property type="protein sequence ID" value="MDZ5763961.1"/>
    <property type="molecule type" value="Genomic_DNA"/>
</dbReference>
<dbReference type="GeneID" id="93834985"/>
<comment type="caution">
    <text evidence="1">The sequence shown here is derived from an EMBL/GenBank/DDBJ whole genome shotgun (WGS) entry which is preliminary data.</text>
</comment>
<proteinExistence type="predicted"/>
<dbReference type="RefSeq" id="WP_024957023.1">
    <property type="nucleotide sequence ID" value="NZ_BKBG02000001.1"/>
</dbReference>
<dbReference type="Proteomes" id="UP001288387">
    <property type="component" value="Unassembled WGS sequence"/>
</dbReference>
<gene>
    <name evidence="1" type="ORF">U4I38_05675</name>
</gene>
<organism evidence="1 2">
    <name type="scientific">Stenotrophomonas maltophilia</name>
    <name type="common">Pseudomonas maltophilia</name>
    <name type="synonym">Xanthomonas maltophilia</name>
    <dbReference type="NCBI Taxonomy" id="40324"/>
    <lineage>
        <taxon>Bacteria</taxon>
        <taxon>Pseudomonadati</taxon>
        <taxon>Pseudomonadota</taxon>
        <taxon>Gammaproteobacteria</taxon>
        <taxon>Lysobacterales</taxon>
        <taxon>Lysobacteraceae</taxon>
        <taxon>Stenotrophomonas</taxon>
        <taxon>Stenotrophomonas maltophilia group</taxon>
    </lineage>
</organism>